<comment type="caution">
    <text evidence="6">The sequence shown here is derived from an EMBL/GenBank/DDBJ whole genome shotgun (WGS) entry which is preliminary data.</text>
</comment>
<dbReference type="NCBIfam" id="NF003294">
    <property type="entry name" value="PRK04290.1-3"/>
    <property type="match status" value="1"/>
</dbReference>
<evidence type="ECO:0000313" key="6">
    <source>
        <dbReference type="EMBL" id="RWX73564.1"/>
    </source>
</evidence>
<dbReference type="GO" id="GO:0005840">
    <property type="term" value="C:ribosome"/>
    <property type="evidence" value="ECO:0007669"/>
    <property type="project" value="UniProtKB-KW"/>
</dbReference>
<dbReference type="Pfam" id="PF01092">
    <property type="entry name" value="Ribosomal_S6e"/>
    <property type="match status" value="1"/>
</dbReference>
<dbReference type="InterPro" id="IPR001377">
    <property type="entry name" value="Ribosomal_eS6"/>
</dbReference>
<evidence type="ECO:0000256" key="4">
    <source>
        <dbReference type="HAMAP-Rule" id="MF_00512"/>
    </source>
</evidence>
<evidence type="ECO:0000256" key="5">
    <source>
        <dbReference type="SAM" id="MobiDB-lite"/>
    </source>
</evidence>
<dbReference type="GO" id="GO:1990904">
    <property type="term" value="C:ribonucleoprotein complex"/>
    <property type="evidence" value="ECO:0007669"/>
    <property type="project" value="UniProtKB-KW"/>
</dbReference>
<accession>A0A444L7M9</accession>
<evidence type="ECO:0000313" key="7">
    <source>
        <dbReference type="Proteomes" id="UP000288215"/>
    </source>
</evidence>
<evidence type="ECO:0000256" key="1">
    <source>
        <dbReference type="ARBA" id="ARBA00009312"/>
    </source>
</evidence>
<feature type="region of interest" description="Disordered" evidence="5">
    <location>
        <begin position="61"/>
        <end position="91"/>
    </location>
</feature>
<evidence type="ECO:0000256" key="3">
    <source>
        <dbReference type="ARBA" id="ARBA00023274"/>
    </source>
</evidence>
<dbReference type="AlphaFoldDB" id="A0A444L7M9"/>
<dbReference type="GO" id="GO:0003735">
    <property type="term" value="F:structural constituent of ribosome"/>
    <property type="evidence" value="ECO:0007669"/>
    <property type="project" value="InterPro"/>
</dbReference>
<dbReference type="GO" id="GO:0006412">
    <property type="term" value="P:translation"/>
    <property type="evidence" value="ECO:0007669"/>
    <property type="project" value="UniProtKB-UniRule"/>
</dbReference>
<gene>
    <name evidence="4" type="primary">rps6e</name>
    <name evidence="6" type="ORF">Metus_1538</name>
</gene>
<protein>
    <recommendedName>
        <fullName evidence="4">Small ribosomal subunit protein eS6</fullName>
    </recommendedName>
</protein>
<keyword evidence="2 4" id="KW-0689">Ribosomal protein</keyword>
<organism evidence="6 7">
    <name type="scientific">Methanosuratincola subterraneus</name>
    <dbReference type="NCBI Taxonomy" id="2593994"/>
    <lineage>
        <taxon>Archaea</taxon>
        <taxon>Thermoproteota</taxon>
        <taxon>Methanosuratincolia</taxon>
        <taxon>Candidatus Methanomethylicales</taxon>
        <taxon>Candidatus Methanomethylicaceae</taxon>
        <taxon>Candidatus Methanosuratincola (ex Vanwonterghem et al. 2016)</taxon>
    </lineage>
</organism>
<comment type="similarity">
    <text evidence="1 4">Belongs to the eukaryotic ribosomal protein eS6 family.</text>
</comment>
<sequence>MVEFKLVVSDPSDGTSKTVTVSDPHSQALVGLKIGDTLNGDPFGLPGVELKILGGTDRSGIPMRSDVPGGSKRKLLLSSPPGFKPREDGERKRKLVRGNMITEDIVQINAVIVKKEEAGKKSE</sequence>
<dbReference type="HAMAP" id="MF_00512">
    <property type="entry name" value="Ribosomal_eS6"/>
    <property type="match status" value="1"/>
</dbReference>
<keyword evidence="3 4" id="KW-0687">Ribonucleoprotein</keyword>
<dbReference type="SMART" id="SM01405">
    <property type="entry name" value="Ribosomal_S6e"/>
    <property type="match status" value="1"/>
</dbReference>
<dbReference type="EMBL" id="RXGA01000003">
    <property type="protein sequence ID" value="RWX73564.1"/>
    <property type="molecule type" value="Genomic_DNA"/>
</dbReference>
<reference evidence="6 7" key="1">
    <citation type="submission" date="2018-12" db="EMBL/GenBank/DDBJ databases">
        <title>The complete genome of the methanogenic archaea of the candidate phylum Verstraetearchaeota, obtained from the metagenome of underground thermal water.</title>
        <authorList>
            <person name="Kadnikov V.V."/>
            <person name="Mardanov A.V."/>
            <person name="Beletsky A.V."/>
            <person name="Karnachuk O.V."/>
            <person name="Ravin N.V."/>
        </authorList>
    </citation>
    <scope>NUCLEOTIDE SEQUENCE [LARGE SCALE GENOMIC DNA]</scope>
    <source>
        <strain evidence="6">Ch88</strain>
    </source>
</reference>
<name>A0A444L7M9_METS7</name>
<evidence type="ECO:0000256" key="2">
    <source>
        <dbReference type="ARBA" id="ARBA00022980"/>
    </source>
</evidence>
<dbReference type="InterPro" id="IPR020924">
    <property type="entry name" value="Ribosomal_eS6_arc"/>
</dbReference>
<dbReference type="Proteomes" id="UP000288215">
    <property type="component" value="Unassembled WGS sequence"/>
</dbReference>
<dbReference type="PANTHER" id="PTHR11502">
    <property type="entry name" value="40S RIBOSOMAL PROTEIN S6"/>
    <property type="match status" value="1"/>
</dbReference>
<proteinExistence type="inferred from homology"/>